<organism evidence="8 9">
    <name type="scientific">Mucor saturninus</name>
    <dbReference type="NCBI Taxonomy" id="64648"/>
    <lineage>
        <taxon>Eukaryota</taxon>
        <taxon>Fungi</taxon>
        <taxon>Fungi incertae sedis</taxon>
        <taxon>Mucoromycota</taxon>
        <taxon>Mucoromycotina</taxon>
        <taxon>Mucoromycetes</taxon>
        <taxon>Mucorales</taxon>
        <taxon>Mucorineae</taxon>
        <taxon>Mucoraceae</taxon>
        <taxon>Mucor</taxon>
    </lineage>
</organism>
<dbReference type="SUPFAM" id="SSF103473">
    <property type="entry name" value="MFS general substrate transporter"/>
    <property type="match status" value="1"/>
</dbReference>
<feature type="transmembrane region" description="Helical" evidence="6">
    <location>
        <begin position="160"/>
        <end position="183"/>
    </location>
</feature>
<dbReference type="Proteomes" id="UP000603453">
    <property type="component" value="Unassembled WGS sequence"/>
</dbReference>
<dbReference type="PANTHER" id="PTHR43791">
    <property type="entry name" value="PERMEASE-RELATED"/>
    <property type="match status" value="1"/>
</dbReference>
<reference evidence="8" key="1">
    <citation type="submission" date="2020-12" db="EMBL/GenBank/DDBJ databases">
        <title>Metabolic potential, ecology and presence of endohyphal bacteria is reflected in genomic diversity of Mucoromycotina.</title>
        <authorList>
            <person name="Muszewska A."/>
            <person name="Okrasinska A."/>
            <person name="Steczkiewicz K."/>
            <person name="Drgas O."/>
            <person name="Orlowska M."/>
            <person name="Perlinska-Lenart U."/>
            <person name="Aleksandrzak-Piekarczyk T."/>
            <person name="Szatraj K."/>
            <person name="Zielenkiewicz U."/>
            <person name="Pilsyk S."/>
            <person name="Malc E."/>
            <person name="Mieczkowski P."/>
            <person name="Kruszewska J.S."/>
            <person name="Biernat P."/>
            <person name="Pawlowska J."/>
        </authorList>
    </citation>
    <scope>NUCLEOTIDE SEQUENCE</scope>
    <source>
        <strain evidence="8">WA0000017839</strain>
    </source>
</reference>
<feature type="transmembrane region" description="Helical" evidence="6">
    <location>
        <begin position="228"/>
        <end position="250"/>
    </location>
</feature>
<keyword evidence="5 6" id="KW-0472">Membrane</keyword>
<feature type="transmembrane region" description="Helical" evidence="6">
    <location>
        <begin position="433"/>
        <end position="455"/>
    </location>
</feature>
<dbReference type="AlphaFoldDB" id="A0A8H7QUS1"/>
<evidence type="ECO:0000256" key="3">
    <source>
        <dbReference type="ARBA" id="ARBA00022692"/>
    </source>
</evidence>
<comment type="caution">
    <text evidence="8">The sequence shown here is derived from an EMBL/GenBank/DDBJ whole genome shotgun (WGS) entry which is preliminary data.</text>
</comment>
<keyword evidence="2" id="KW-0813">Transport</keyword>
<evidence type="ECO:0000256" key="2">
    <source>
        <dbReference type="ARBA" id="ARBA00022448"/>
    </source>
</evidence>
<keyword evidence="4 6" id="KW-1133">Transmembrane helix</keyword>
<feature type="transmembrane region" description="Helical" evidence="6">
    <location>
        <begin position="371"/>
        <end position="389"/>
    </location>
</feature>
<dbReference type="OrthoDB" id="1935484at2759"/>
<gene>
    <name evidence="8" type="ORF">INT47_001809</name>
</gene>
<dbReference type="GO" id="GO:0022857">
    <property type="term" value="F:transmembrane transporter activity"/>
    <property type="evidence" value="ECO:0007669"/>
    <property type="project" value="InterPro"/>
</dbReference>
<proteinExistence type="predicted"/>
<dbReference type="InterPro" id="IPR036259">
    <property type="entry name" value="MFS_trans_sf"/>
</dbReference>
<evidence type="ECO:0000256" key="6">
    <source>
        <dbReference type="SAM" id="Phobius"/>
    </source>
</evidence>
<dbReference type="Gene3D" id="1.20.1250.20">
    <property type="entry name" value="MFS general substrate transporter like domains"/>
    <property type="match status" value="2"/>
</dbReference>
<name>A0A8H7QUS1_9FUNG</name>
<evidence type="ECO:0000313" key="9">
    <source>
        <dbReference type="Proteomes" id="UP000603453"/>
    </source>
</evidence>
<dbReference type="GO" id="GO:0016020">
    <property type="term" value="C:membrane"/>
    <property type="evidence" value="ECO:0007669"/>
    <property type="project" value="UniProtKB-SubCell"/>
</dbReference>
<dbReference type="InterPro" id="IPR011701">
    <property type="entry name" value="MFS"/>
</dbReference>
<feature type="domain" description="Major facilitator superfamily (MFS) profile" evidence="7">
    <location>
        <begin position="69"/>
        <end position="494"/>
    </location>
</feature>
<feature type="transmembrane region" description="Helical" evidence="6">
    <location>
        <begin position="195"/>
        <end position="216"/>
    </location>
</feature>
<protein>
    <recommendedName>
        <fullName evidence="7">Major facilitator superfamily (MFS) profile domain-containing protein</fullName>
    </recommendedName>
</protein>
<feature type="transmembrane region" description="Helical" evidence="6">
    <location>
        <begin position="467"/>
        <end position="489"/>
    </location>
</feature>
<evidence type="ECO:0000256" key="4">
    <source>
        <dbReference type="ARBA" id="ARBA00022989"/>
    </source>
</evidence>
<feature type="transmembrane region" description="Helical" evidence="6">
    <location>
        <begin position="345"/>
        <end position="364"/>
    </location>
</feature>
<keyword evidence="3 6" id="KW-0812">Transmembrane</keyword>
<dbReference type="EMBL" id="JAEPRD010000107">
    <property type="protein sequence ID" value="KAG2198670.1"/>
    <property type="molecule type" value="Genomic_DNA"/>
</dbReference>
<dbReference type="PROSITE" id="PS50850">
    <property type="entry name" value="MFS"/>
    <property type="match status" value="1"/>
</dbReference>
<evidence type="ECO:0000259" key="7">
    <source>
        <dbReference type="PROSITE" id="PS50850"/>
    </source>
</evidence>
<feature type="transmembrane region" description="Helical" evidence="6">
    <location>
        <begin position="136"/>
        <end position="154"/>
    </location>
</feature>
<evidence type="ECO:0000256" key="5">
    <source>
        <dbReference type="ARBA" id="ARBA00023136"/>
    </source>
</evidence>
<feature type="transmembrane region" description="Helical" evidence="6">
    <location>
        <begin position="401"/>
        <end position="421"/>
    </location>
</feature>
<dbReference type="InterPro" id="IPR020846">
    <property type="entry name" value="MFS_dom"/>
</dbReference>
<feature type="transmembrane region" description="Helical" evidence="6">
    <location>
        <begin position="100"/>
        <end position="124"/>
    </location>
</feature>
<dbReference type="PANTHER" id="PTHR43791:SF36">
    <property type="entry name" value="TRANSPORTER, PUTATIVE (AFU_ORTHOLOGUE AFUA_6G08340)-RELATED"/>
    <property type="match status" value="1"/>
</dbReference>
<accession>A0A8H7QUS1</accession>
<keyword evidence="9" id="KW-1185">Reference proteome</keyword>
<dbReference type="Pfam" id="PF07690">
    <property type="entry name" value="MFS_1"/>
    <property type="match status" value="1"/>
</dbReference>
<sequence length="527" mass="59703">MGYLKDEKITTNEISNDKEVIHILDHELKHDSPSFTSSENTFDIEGYVPDLQWTEEEEKKVLRAIDVKLMPFILLMDFVLNMDRTNNSNAISDNLPLNLGFGITEINTATLVYSLVFTIVALFTTPIAKYFGSHKWMVWLMSAWAVVTWSYAFLKDFKGYLIVRLFIAFTEAGFIPASLLYLNTWYKSSELATRLTWFWAVQWLASAFSGLISFGIFDLSGVGGLYGWQWLFIIDGIFTHIIGAIAFLYIPASPIKTSGHLRGKNGWFTEREANIAVTRLIRDDLSKSGQQKKLTWHDVKITVLDSKLWTHICITFLSMMPNTPVNTYLPTLIKEFGFPVTTSNLLTVPPYIVSLIVSLIVANSADKRGSYGLHAIFGCVWSMAGFLALEIMSNNSGRWNFYVAALFISSTPSFHGLHIAWMSTNLAPNGKRTIALGTIVGFANLCGIPGSQIYQQNDSPRFFKGNWINFGLMAVSALLLAFQHTRYLLTNKSREKKWNALTDSEKKEYNENTKDEGSNRLDYRFRV</sequence>
<evidence type="ECO:0000313" key="8">
    <source>
        <dbReference type="EMBL" id="KAG2198670.1"/>
    </source>
</evidence>
<comment type="subcellular location">
    <subcellularLocation>
        <location evidence="1">Membrane</location>
        <topology evidence="1">Multi-pass membrane protein</topology>
    </subcellularLocation>
</comment>
<evidence type="ECO:0000256" key="1">
    <source>
        <dbReference type="ARBA" id="ARBA00004141"/>
    </source>
</evidence>